<feature type="compositionally biased region" description="Basic and acidic residues" evidence="1">
    <location>
        <begin position="15"/>
        <end position="25"/>
    </location>
</feature>
<accession>A0ABD0P4U0</accession>
<evidence type="ECO:0000313" key="2">
    <source>
        <dbReference type="EMBL" id="KAL0169029.1"/>
    </source>
</evidence>
<protein>
    <submittedName>
        <fullName evidence="2">Uncharacterized protein</fullName>
    </submittedName>
</protein>
<keyword evidence="3" id="KW-1185">Reference proteome</keyword>
<feature type="compositionally biased region" description="Low complexity" evidence="1">
    <location>
        <begin position="101"/>
        <end position="111"/>
    </location>
</feature>
<feature type="compositionally biased region" description="Low complexity" evidence="1">
    <location>
        <begin position="65"/>
        <end position="93"/>
    </location>
</feature>
<comment type="caution">
    <text evidence="2">The sequence shown here is derived from an EMBL/GenBank/DDBJ whole genome shotgun (WGS) entry which is preliminary data.</text>
</comment>
<name>A0ABD0P4U0_CIRMR</name>
<proteinExistence type="predicted"/>
<feature type="compositionally biased region" description="Low complexity" evidence="1">
    <location>
        <begin position="121"/>
        <end position="136"/>
    </location>
</feature>
<gene>
    <name evidence="2" type="ORF">M9458_037251</name>
</gene>
<organism evidence="2 3">
    <name type="scientific">Cirrhinus mrigala</name>
    <name type="common">Mrigala</name>
    <dbReference type="NCBI Taxonomy" id="683832"/>
    <lineage>
        <taxon>Eukaryota</taxon>
        <taxon>Metazoa</taxon>
        <taxon>Chordata</taxon>
        <taxon>Craniata</taxon>
        <taxon>Vertebrata</taxon>
        <taxon>Euteleostomi</taxon>
        <taxon>Actinopterygii</taxon>
        <taxon>Neopterygii</taxon>
        <taxon>Teleostei</taxon>
        <taxon>Ostariophysi</taxon>
        <taxon>Cypriniformes</taxon>
        <taxon>Cyprinidae</taxon>
        <taxon>Labeoninae</taxon>
        <taxon>Labeonini</taxon>
        <taxon>Cirrhinus</taxon>
    </lineage>
</organism>
<evidence type="ECO:0000313" key="3">
    <source>
        <dbReference type="Proteomes" id="UP001529510"/>
    </source>
</evidence>
<evidence type="ECO:0000256" key="1">
    <source>
        <dbReference type="SAM" id="MobiDB-lite"/>
    </source>
</evidence>
<feature type="non-terminal residue" evidence="2">
    <location>
        <position position="1"/>
    </location>
</feature>
<feature type="region of interest" description="Disordered" evidence="1">
    <location>
        <begin position="1"/>
        <end position="144"/>
    </location>
</feature>
<dbReference type="Proteomes" id="UP001529510">
    <property type="component" value="Unassembled WGS sequence"/>
</dbReference>
<reference evidence="2 3" key="1">
    <citation type="submission" date="2024-05" db="EMBL/GenBank/DDBJ databases">
        <title>Genome sequencing and assembly of Indian major carp, Cirrhinus mrigala (Hamilton, 1822).</title>
        <authorList>
            <person name="Mohindra V."/>
            <person name="Chowdhury L.M."/>
            <person name="Lal K."/>
            <person name="Jena J.K."/>
        </authorList>
    </citation>
    <scope>NUCLEOTIDE SEQUENCE [LARGE SCALE GENOMIC DNA]</scope>
    <source>
        <strain evidence="2">CM1030</strain>
        <tissue evidence="2">Blood</tissue>
    </source>
</reference>
<dbReference type="EMBL" id="JAMKFB020000018">
    <property type="protein sequence ID" value="KAL0169029.1"/>
    <property type="molecule type" value="Genomic_DNA"/>
</dbReference>
<dbReference type="AlphaFoldDB" id="A0ABD0P4U0"/>
<sequence length="162" mass="17482">SEWVFELVAPADTSRTAEPHHRASDSGRYSPEQRNTASPDRPSATAVDTQRERPDITDAIVSQPTAFSSNAVTTTSASFTATTSPVSTTQSPATKRHSKTPRTTIRTTTTESPKKTPRILSASTSQSTKSDSSRSTLAPPRAAATEASMLRCNITDRMWIKT</sequence>
<feature type="non-terminal residue" evidence="2">
    <location>
        <position position="162"/>
    </location>
</feature>